<reference evidence="4" key="1">
    <citation type="journal article" date="2011" name="PLoS Biol.">
        <title>Gene gain and loss during evolution of obligate parasitism in the white rust pathogen of Arabidopsis thaliana.</title>
        <authorList>
            <person name="Kemen E."/>
            <person name="Gardiner A."/>
            <person name="Schultz-Larsen T."/>
            <person name="Kemen A.C."/>
            <person name="Balmuth A.L."/>
            <person name="Robert-Seilaniantz A."/>
            <person name="Bailey K."/>
            <person name="Holub E."/>
            <person name="Studholme D.J."/>
            <person name="Maclean D."/>
            <person name="Jones J.D."/>
        </authorList>
    </citation>
    <scope>NUCLEOTIDE SEQUENCE</scope>
</reference>
<dbReference type="GO" id="GO:0004843">
    <property type="term" value="F:cysteine-type deubiquitinase activity"/>
    <property type="evidence" value="ECO:0007669"/>
    <property type="project" value="TreeGrafter"/>
</dbReference>
<evidence type="ECO:0000256" key="2">
    <source>
        <dbReference type="SAM" id="MobiDB-lite"/>
    </source>
</evidence>
<evidence type="ECO:0000313" key="4">
    <source>
        <dbReference type="EMBL" id="CCA16202.1"/>
    </source>
</evidence>
<dbReference type="CDD" id="cd22748">
    <property type="entry name" value="OTU_OTUD6-like"/>
    <property type="match status" value="1"/>
</dbReference>
<organism evidence="4">
    <name type="scientific">Albugo laibachii Nc14</name>
    <dbReference type="NCBI Taxonomy" id="890382"/>
    <lineage>
        <taxon>Eukaryota</taxon>
        <taxon>Sar</taxon>
        <taxon>Stramenopiles</taxon>
        <taxon>Oomycota</taxon>
        <taxon>Peronosporomycetes</taxon>
        <taxon>Albuginales</taxon>
        <taxon>Albuginaceae</taxon>
        <taxon>Albugo</taxon>
    </lineage>
</organism>
<dbReference type="SUPFAM" id="SSF54001">
    <property type="entry name" value="Cysteine proteinases"/>
    <property type="match status" value="1"/>
</dbReference>
<dbReference type="InterPro" id="IPR050704">
    <property type="entry name" value="Peptidase_C85-like"/>
</dbReference>
<reference evidence="4" key="2">
    <citation type="submission" date="2011-02" db="EMBL/GenBank/DDBJ databases">
        <authorList>
            <person name="MacLean D."/>
        </authorList>
    </citation>
    <scope>NUCLEOTIDE SEQUENCE</scope>
</reference>
<protein>
    <submittedName>
        <fullName evidence="4">Uncharacterized protein AlNc14C19G1982</fullName>
    </submittedName>
</protein>
<feature type="domain" description="OTU" evidence="3">
    <location>
        <begin position="138"/>
        <end position="279"/>
    </location>
</feature>
<feature type="compositionally biased region" description="Basic and acidic residues" evidence="2">
    <location>
        <begin position="101"/>
        <end position="114"/>
    </location>
</feature>
<proteinExistence type="predicted"/>
<dbReference type="InterPro" id="IPR038765">
    <property type="entry name" value="Papain-like_cys_pep_sf"/>
</dbReference>
<feature type="region of interest" description="Disordered" evidence="2">
    <location>
        <begin position="64"/>
        <end position="114"/>
    </location>
</feature>
<dbReference type="EMBL" id="FR824064">
    <property type="protein sequence ID" value="CCA16202.1"/>
    <property type="molecule type" value="Genomic_DNA"/>
</dbReference>
<dbReference type="PANTHER" id="PTHR12419:SF10">
    <property type="entry name" value="DEUBIQUITINASE OTUD6B"/>
    <property type="match status" value="1"/>
</dbReference>
<dbReference type="Pfam" id="PF02338">
    <property type="entry name" value="OTU"/>
    <property type="match status" value="1"/>
</dbReference>
<dbReference type="HOGENOM" id="CLU_034963_0_0_1"/>
<feature type="compositionally biased region" description="Basic and acidic residues" evidence="2">
    <location>
        <begin position="71"/>
        <end position="80"/>
    </location>
</feature>
<evidence type="ECO:0000259" key="3">
    <source>
        <dbReference type="PROSITE" id="PS50802"/>
    </source>
</evidence>
<keyword evidence="1" id="KW-0175">Coiled coil</keyword>
<dbReference type="InterPro" id="IPR003323">
    <property type="entry name" value="OTU_dom"/>
</dbReference>
<accession>F0W511</accession>
<dbReference type="GO" id="GO:0016579">
    <property type="term" value="P:protein deubiquitination"/>
    <property type="evidence" value="ECO:0007669"/>
    <property type="project" value="TreeGrafter"/>
</dbReference>
<gene>
    <name evidence="4" type="primary">AlNc14C19G1982</name>
    <name evidence="4" type="ORF">ALNC14_023450</name>
</gene>
<feature type="coiled-coil region" evidence="1">
    <location>
        <begin position="12"/>
        <end position="53"/>
    </location>
</feature>
<dbReference type="Gene3D" id="3.90.70.80">
    <property type="match status" value="1"/>
</dbReference>
<dbReference type="PANTHER" id="PTHR12419">
    <property type="entry name" value="OTU DOMAIN CONTAINING PROTEIN"/>
    <property type="match status" value="1"/>
</dbReference>
<evidence type="ECO:0000256" key="1">
    <source>
        <dbReference type="SAM" id="Coils"/>
    </source>
</evidence>
<name>F0W511_9STRA</name>
<sequence>MQSENQSFGQVKQRHKLELRKLQNELKVYQKKAKKEQISKKEIEAHIKTLEKKLHERHEAELFPFQSSTKAIEEPKEPQNETKVCGQKQVSKAQRMRDRKKNQEKERRERIDEANKHIVSKRDIEIEQIQRKLIPLNLEIREIPSDGNCLYQALSDQLHQENTALKAISYQELRQLASEYIRTHSDDFLPFLELDVSNSTKSESEQFEEYCKNIVNSSEWGGQLELLALSCSLHRRIEVFTGDSNVIVIGSEFNGSPLRLTYHLHYYALGEHYNSTESKGIIK</sequence>
<dbReference type="PROSITE" id="PS50802">
    <property type="entry name" value="OTU"/>
    <property type="match status" value="1"/>
</dbReference>
<dbReference type="AlphaFoldDB" id="F0W511"/>